<sequence length="324" mass="37817">MNFRHILSFSLIFILFACNQTDEGPDLRKEFWKNHVPFELDYSVPLGLDRNDRFIERAESRGTSDLIEASGIVVSINNPGFLWTHEDKNNTNEIFLLDKQTAETVASFELEGIFNRDWEDIEIGPGPETGATYIYLGEVGDNDRVYRDYKIYRFKEPIFDPQQRGQKVTIPNTAIEVITFSYPDRLRHDVETLLLDPWTQDLFLVTKRDFFSIIYVLPYPQTTEEPMIATKVGEFSFTRAVGGNISLDGREMLIKTYDFILHWERDVNEDMVDMFMKIPTLAPYNPTEPQGEAICFDQNKNYFTLSEFSNAIVPKLYFYERLRP</sequence>
<dbReference type="EMBL" id="BMYF01000002">
    <property type="protein sequence ID" value="GHB26352.1"/>
    <property type="molecule type" value="Genomic_DNA"/>
</dbReference>
<dbReference type="AlphaFoldDB" id="A0A8J3G458"/>
<accession>A0A8J3G458</accession>
<comment type="caution">
    <text evidence="1">The sequence shown here is derived from an EMBL/GenBank/DDBJ whole genome shotgun (WGS) entry which is preliminary data.</text>
</comment>
<dbReference type="PROSITE" id="PS51257">
    <property type="entry name" value="PROKAR_LIPOPROTEIN"/>
    <property type="match status" value="1"/>
</dbReference>
<gene>
    <name evidence="1" type="ORF">GCM10008106_03760</name>
</gene>
<organism evidence="1 2">
    <name type="scientific">Mongoliitalea lutea</name>
    <dbReference type="NCBI Taxonomy" id="849756"/>
    <lineage>
        <taxon>Bacteria</taxon>
        <taxon>Pseudomonadati</taxon>
        <taxon>Bacteroidota</taxon>
        <taxon>Cytophagia</taxon>
        <taxon>Cytophagales</taxon>
        <taxon>Cyclobacteriaceae</taxon>
        <taxon>Mongoliitalea</taxon>
    </lineage>
</organism>
<evidence type="ECO:0000313" key="1">
    <source>
        <dbReference type="EMBL" id="GHB26352.1"/>
    </source>
</evidence>
<name>A0A8J3G458_9BACT</name>
<protein>
    <submittedName>
        <fullName evidence="1">Uncharacterized protein</fullName>
    </submittedName>
</protein>
<reference evidence="1" key="1">
    <citation type="journal article" date="2014" name="Int. J. Syst. Evol. Microbiol.">
        <title>Complete genome sequence of Corynebacterium casei LMG S-19264T (=DSM 44701T), isolated from a smear-ripened cheese.</title>
        <authorList>
            <consortium name="US DOE Joint Genome Institute (JGI-PGF)"/>
            <person name="Walter F."/>
            <person name="Albersmeier A."/>
            <person name="Kalinowski J."/>
            <person name="Ruckert C."/>
        </authorList>
    </citation>
    <scope>NUCLEOTIDE SEQUENCE</scope>
    <source>
        <strain evidence="1">KCTC 23224</strain>
    </source>
</reference>
<dbReference type="Proteomes" id="UP000642809">
    <property type="component" value="Unassembled WGS sequence"/>
</dbReference>
<proteinExistence type="predicted"/>
<keyword evidence="2" id="KW-1185">Reference proteome</keyword>
<evidence type="ECO:0000313" key="2">
    <source>
        <dbReference type="Proteomes" id="UP000642809"/>
    </source>
</evidence>
<dbReference type="RefSeq" id="WP_189578752.1">
    <property type="nucleotide sequence ID" value="NZ_BMYF01000002.1"/>
</dbReference>
<reference evidence="1" key="2">
    <citation type="submission" date="2020-09" db="EMBL/GenBank/DDBJ databases">
        <authorList>
            <person name="Sun Q."/>
            <person name="Kim S."/>
        </authorList>
    </citation>
    <scope>NUCLEOTIDE SEQUENCE</scope>
    <source>
        <strain evidence="1">KCTC 23224</strain>
    </source>
</reference>